<keyword evidence="3" id="KW-1185">Reference proteome</keyword>
<dbReference type="SUPFAM" id="SSF53756">
    <property type="entry name" value="UDP-Glycosyltransferase/glycogen phosphorylase"/>
    <property type="match status" value="1"/>
</dbReference>
<evidence type="ECO:0000259" key="1">
    <source>
        <dbReference type="Pfam" id="PF13439"/>
    </source>
</evidence>
<accession>Q3B4T6</accession>
<dbReference type="Pfam" id="PF13692">
    <property type="entry name" value="Glyco_trans_1_4"/>
    <property type="match status" value="1"/>
</dbReference>
<dbReference type="AlphaFoldDB" id="Q3B4T6"/>
<dbReference type="STRING" id="319225.Plut_0772"/>
<dbReference type="GO" id="GO:0016757">
    <property type="term" value="F:glycosyltransferase activity"/>
    <property type="evidence" value="ECO:0007669"/>
    <property type="project" value="TreeGrafter"/>
</dbReference>
<keyword evidence="2" id="KW-0808">Transferase</keyword>
<dbReference type="InterPro" id="IPR050194">
    <property type="entry name" value="Glycosyltransferase_grp1"/>
</dbReference>
<dbReference type="Proteomes" id="UP000002709">
    <property type="component" value="Chromosome"/>
</dbReference>
<proteinExistence type="predicted"/>
<organism evidence="2 3">
    <name type="scientific">Chlorobium luteolum (strain DSM 273 / BCRC 81028 / 2530)</name>
    <name type="common">Pelodictyon luteolum</name>
    <dbReference type="NCBI Taxonomy" id="319225"/>
    <lineage>
        <taxon>Bacteria</taxon>
        <taxon>Pseudomonadati</taxon>
        <taxon>Chlorobiota</taxon>
        <taxon>Chlorobiia</taxon>
        <taxon>Chlorobiales</taxon>
        <taxon>Chlorobiaceae</taxon>
        <taxon>Chlorobium/Pelodictyon group</taxon>
        <taxon>Pelodictyon</taxon>
    </lineage>
</organism>
<dbReference type="OrthoDB" id="9787111at2"/>
<dbReference type="PANTHER" id="PTHR45947">
    <property type="entry name" value="SULFOQUINOVOSYL TRANSFERASE SQD2"/>
    <property type="match status" value="1"/>
</dbReference>
<dbReference type="PANTHER" id="PTHR45947:SF13">
    <property type="entry name" value="TRANSFERASE"/>
    <property type="match status" value="1"/>
</dbReference>
<dbReference type="CDD" id="cd03823">
    <property type="entry name" value="GT4_ExpE7-like"/>
    <property type="match status" value="1"/>
</dbReference>
<feature type="domain" description="Glycosyltransferase subfamily 4-like N-terminal" evidence="1">
    <location>
        <begin position="16"/>
        <end position="206"/>
    </location>
</feature>
<dbReference type="Gene3D" id="3.40.50.2000">
    <property type="entry name" value="Glycogen Phosphorylase B"/>
    <property type="match status" value="2"/>
</dbReference>
<evidence type="ECO:0000313" key="2">
    <source>
        <dbReference type="EMBL" id="ABB23645.1"/>
    </source>
</evidence>
<dbReference type="RefSeq" id="WP_011357519.1">
    <property type="nucleotide sequence ID" value="NC_007512.1"/>
</dbReference>
<dbReference type="InterPro" id="IPR028098">
    <property type="entry name" value="Glyco_trans_4-like_N"/>
</dbReference>
<dbReference type="KEGG" id="plt:Plut_0772"/>
<protein>
    <submittedName>
        <fullName evidence="2">Glycosyl transferase, group 1 family protein</fullName>
    </submittedName>
</protein>
<dbReference type="HOGENOM" id="CLU_009583_35_2_10"/>
<gene>
    <name evidence="2" type="ordered locus">Plut_0772</name>
</gene>
<dbReference type="eggNOG" id="COG0438">
    <property type="taxonomic scope" value="Bacteria"/>
</dbReference>
<reference evidence="3" key="1">
    <citation type="submission" date="2005-08" db="EMBL/GenBank/DDBJ databases">
        <title>Complete sequence of Pelodictyon luteolum DSM 273.</title>
        <authorList>
            <consortium name="US DOE Joint Genome Institute"/>
            <person name="Copeland A."/>
            <person name="Lucas S."/>
            <person name="Lapidus A."/>
            <person name="Barry K."/>
            <person name="Detter J.C."/>
            <person name="Glavina T."/>
            <person name="Hammon N."/>
            <person name="Israni S."/>
            <person name="Pitluck S."/>
            <person name="Bryant D."/>
            <person name="Schmutz J."/>
            <person name="Larimer F."/>
            <person name="Land M."/>
            <person name="Kyrpides N."/>
            <person name="Ivanova N."/>
            <person name="Richardson P."/>
        </authorList>
    </citation>
    <scope>NUCLEOTIDE SEQUENCE [LARGE SCALE GENOMIC DNA]</scope>
    <source>
        <strain evidence="3">DSM 273 / BCRC 81028 / 2530</strain>
    </source>
</reference>
<dbReference type="EMBL" id="CP000096">
    <property type="protein sequence ID" value="ABB23645.1"/>
    <property type="molecule type" value="Genomic_DNA"/>
</dbReference>
<evidence type="ECO:0000313" key="3">
    <source>
        <dbReference type="Proteomes" id="UP000002709"/>
    </source>
</evidence>
<dbReference type="CAZy" id="GT4">
    <property type="family name" value="Glycosyltransferase Family 4"/>
</dbReference>
<sequence length="397" mass="43924">MRILFINGLYEPYVGGGAEITLHKLTRGLMSLGHQVAVLSIGDNVGLCIDRVDGVKVYRAGIRNLYFPHGNKTPSPLSRTAWHLLDCYNPLMQDYVRTVVDAEKPEVSSCHNLAGWSVSAWDALSDCGVPIVQVLHDQYLLCPTSTMFDGHSPCQKQCLRCRTLRLPHAGKSNQVSAVVGVSRFILDKLLSYGYFRDTPIRQVIYNARTLDAAFHHSRERAVGGRRVFGFIGTLAPQKGIEMLLDSFSQCTEAGWRLIVAGTGRSGYEAELKKRYRNENISFAGYSSPMDFFEKIDICVVPSLWEDTFPGVVLESLSMGVPVIGSERGGIPEMLQNGYNGLLFNPGDPHGLASAMRRMSEGLDSWPLHRAGIVKSSLPFSDGYGWSKQWENVYAGVV</sequence>
<dbReference type="Pfam" id="PF13439">
    <property type="entry name" value="Glyco_transf_4"/>
    <property type="match status" value="1"/>
</dbReference>
<name>Q3B4T6_CHLL3</name>